<dbReference type="GO" id="GO:0051287">
    <property type="term" value="F:NAD binding"/>
    <property type="evidence" value="ECO:0007669"/>
    <property type="project" value="InterPro"/>
</dbReference>
<dbReference type="PANTHER" id="PTHR43580">
    <property type="entry name" value="OXIDOREDUCTASE GLYR1-RELATED"/>
    <property type="match status" value="1"/>
</dbReference>
<feature type="domain" description="3-hydroxyisobutyrate dehydrogenase-like NAD-binding" evidence="5">
    <location>
        <begin position="166"/>
        <end position="282"/>
    </location>
</feature>
<evidence type="ECO:0000256" key="1">
    <source>
        <dbReference type="ARBA" id="ARBA00023002"/>
    </source>
</evidence>
<protein>
    <submittedName>
        <fullName evidence="6">3-hydroxyisobutyrate dehydrogenase</fullName>
    </submittedName>
</protein>
<evidence type="ECO:0000259" key="4">
    <source>
        <dbReference type="Pfam" id="PF03446"/>
    </source>
</evidence>
<dbReference type="GO" id="GO:0050661">
    <property type="term" value="F:NADP binding"/>
    <property type="evidence" value="ECO:0007669"/>
    <property type="project" value="InterPro"/>
</dbReference>
<reference evidence="7" key="1">
    <citation type="submission" date="2016-10" db="EMBL/GenBank/DDBJ databases">
        <authorList>
            <person name="Varghese N."/>
            <person name="Submissions S."/>
        </authorList>
    </citation>
    <scope>NUCLEOTIDE SEQUENCE [LARGE SCALE GENOMIC DNA]</scope>
    <source>
        <strain evidence="7">DSM 17044</strain>
    </source>
</reference>
<feature type="active site" evidence="3">
    <location>
        <position position="171"/>
    </location>
</feature>
<dbReference type="Gene3D" id="1.10.1040.10">
    <property type="entry name" value="N-(1-d-carboxylethyl)-l-norvaline Dehydrogenase, domain 2"/>
    <property type="match status" value="1"/>
</dbReference>
<dbReference type="InterPro" id="IPR015815">
    <property type="entry name" value="HIBADH-related"/>
</dbReference>
<name>A0A1H7ML34_STIAU</name>
<dbReference type="SUPFAM" id="SSF51735">
    <property type="entry name" value="NAD(P)-binding Rossmann-fold domains"/>
    <property type="match status" value="1"/>
</dbReference>
<keyword evidence="2" id="KW-0520">NAD</keyword>
<dbReference type="EMBL" id="FOAP01000004">
    <property type="protein sequence ID" value="SEL12010.1"/>
    <property type="molecule type" value="Genomic_DNA"/>
</dbReference>
<keyword evidence="7" id="KW-1185">Reference proteome</keyword>
<dbReference type="InterPro" id="IPR029154">
    <property type="entry name" value="HIBADH-like_NADP-bd"/>
</dbReference>
<dbReference type="PROSITE" id="PS00895">
    <property type="entry name" value="3_HYDROXYISOBUT_DH"/>
    <property type="match status" value="1"/>
</dbReference>
<proteinExistence type="predicted"/>
<dbReference type="InterPro" id="IPR051265">
    <property type="entry name" value="HIBADH-related_NP60_sf"/>
</dbReference>
<dbReference type="InterPro" id="IPR006115">
    <property type="entry name" value="6PGDH_NADP-bd"/>
</dbReference>
<evidence type="ECO:0000313" key="7">
    <source>
        <dbReference type="Proteomes" id="UP000182719"/>
    </source>
</evidence>
<dbReference type="Gene3D" id="3.40.50.720">
    <property type="entry name" value="NAD(P)-binding Rossmann-like Domain"/>
    <property type="match status" value="1"/>
</dbReference>
<keyword evidence="1" id="KW-0560">Oxidoreductase</keyword>
<sequence>MKVGFIGLGNMGQGMAQNLLKAGHTLAVYNRTRAKAEPFQAKGARIASSPRDAAQGAEAVLTILSDDPAVEEVVFGGEGLVAGLERGAIHISSSTISVALSERLAAEHAQAGQGYVSAPVFGRPDAAAAQQLWVLAAGAPADVERVRPLLEALGRGLTVLAEKASSANVVKLSGNFLIASMTEALAEAFALARKSGVEAKTFLEVFQAVFARSPIFERYAALIAEGKYEPPGFALRLGLKDVGLVLEAAGDAQVPMPLASLVKDHLLTGVARGFGELDWSALGALAAERAGLEKL</sequence>
<accession>A0A1H7ML34</accession>
<evidence type="ECO:0000313" key="6">
    <source>
        <dbReference type="EMBL" id="SEL12010.1"/>
    </source>
</evidence>
<gene>
    <name evidence="6" type="ORF">SAMN05444354_10430</name>
</gene>
<dbReference type="InterPro" id="IPR002204">
    <property type="entry name" value="3-OH-isobutyrate_DH-rel_CS"/>
</dbReference>
<evidence type="ECO:0000256" key="2">
    <source>
        <dbReference type="ARBA" id="ARBA00023027"/>
    </source>
</evidence>
<dbReference type="InterPro" id="IPR036291">
    <property type="entry name" value="NAD(P)-bd_dom_sf"/>
</dbReference>
<dbReference type="GO" id="GO:0016054">
    <property type="term" value="P:organic acid catabolic process"/>
    <property type="evidence" value="ECO:0007669"/>
    <property type="project" value="UniProtKB-ARBA"/>
</dbReference>
<dbReference type="GO" id="GO:0016491">
    <property type="term" value="F:oxidoreductase activity"/>
    <property type="evidence" value="ECO:0007669"/>
    <property type="project" value="UniProtKB-KW"/>
</dbReference>
<evidence type="ECO:0000259" key="5">
    <source>
        <dbReference type="Pfam" id="PF14833"/>
    </source>
</evidence>
<dbReference type="PIRSF" id="PIRSF000103">
    <property type="entry name" value="HIBADH"/>
    <property type="match status" value="1"/>
</dbReference>
<dbReference type="SUPFAM" id="SSF48179">
    <property type="entry name" value="6-phosphogluconate dehydrogenase C-terminal domain-like"/>
    <property type="match status" value="1"/>
</dbReference>
<dbReference type="InterPro" id="IPR008927">
    <property type="entry name" value="6-PGluconate_DH-like_C_sf"/>
</dbReference>
<dbReference type="Proteomes" id="UP000182719">
    <property type="component" value="Unassembled WGS sequence"/>
</dbReference>
<dbReference type="Pfam" id="PF14833">
    <property type="entry name" value="NAD_binding_11"/>
    <property type="match status" value="1"/>
</dbReference>
<dbReference type="OrthoDB" id="9777604at2"/>
<dbReference type="Pfam" id="PF03446">
    <property type="entry name" value="NAD_binding_2"/>
    <property type="match status" value="1"/>
</dbReference>
<dbReference type="InterPro" id="IPR013328">
    <property type="entry name" value="6PGD_dom2"/>
</dbReference>
<dbReference type="PANTHER" id="PTHR43580:SF2">
    <property type="entry name" value="CYTOKINE-LIKE NUCLEAR FACTOR N-PAC"/>
    <property type="match status" value="1"/>
</dbReference>
<evidence type="ECO:0000256" key="3">
    <source>
        <dbReference type="PIRSR" id="PIRSR000103-1"/>
    </source>
</evidence>
<dbReference type="RefSeq" id="WP_075006101.1">
    <property type="nucleotide sequence ID" value="NZ_FOAP01000004.1"/>
</dbReference>
<dbReference type="AlphaFoldDB" id="A0A1H7ML34"/>
<organism evidence="6 7">
    <name type="scientific">Stigmatella aurantiaca</name>
    <dbReference type="NCBI Taxonomy" id="41"/>
    <lineage>
        <taxon>Bacteria</taxon>
        <taxon>Pseudomonadati</taxon>
        <taxon>Myxococcota</taxon>
        <taxon>Myxococcia</taxon>
        <taxon>Myxococcales</taxon>
        <taxon>Cystobacterineae</taxon>
        <taxon>Archangiaceae</taxon>
        <taxon>Stigmatella</taxon>
    </lineage>
</organism>
<feature type="domain" description="6-phosphogluconate dehydrogenase NADP-binding" evidence="4">
    <location>
        <begin position="2"/>
        <end position="158"/>
    </location>
</feature>